<evidence type="ECO:0000313" key="6">
    <source>
        <dbReference type="Proteomes" id="UP000318542"/>
    </source>
</evidence>
<dbReference type="InterPro" id="IPR045078">
    <property type="entry name" value="TST/MPST-like"/>
</dbReference>
<dbReference type="PANTHER" id="PTHR11364:SF27">
    <property type="entry name" value="SULFURTRANSFERASE"/>
    <property type="match status" value="1"/>
</dbReference>
<name>A0A554WZF3_9BURK</name>
<feature type="domain" description="Rhodanese" evidence="4">
    <location>
        <begin position="20"/>
        <end position="143"/>
    </location>
</feature>
<evidence type="ECO:0000259" key="4">
    <source>
        <dbReference type="PROSITE" id="PS50206"/>
    </source>
</evidence>
<evidence type="ECO:0000256" key="3">
    <source>
        <dbReference type="RuleBase" id="RU000507"/>
    </source>
</evidence>
<dbReference type="SMART" id="SM00450">
    <property type="entry name" value="RHOD"/>
    <property type="match status" value="2"/>
</dbReference>
<dbReference type="Gene3D" id="3.40.250.10">
    <property type="entry name" value="Rhodanese-like domain"/>
    <property type="match status" value="2"/>
</dbReference>
<proteinExistence type="predicted"/>
<dbReference type="CDD" id="cd01449">
    <property type="entry name" value="TST_Repeat_2"/>
    <property type="match status" value="1"/>
</dbReference>
<evidence type="ECO:0000256" key="1">
    <source>
        <dbReference type="ARBA" id="ARBA00022679"/>
    </source>
</evidence>
<dbReference type="OrthoDB" id="9781034at2"/>
<dbReference type="EMBL" id="VJOL01000033">
    <property type="protein sequence ID" value="TSE28957.1"/>
    <property type="molecule type" value="Genomic_DNA"/>
</dbReference>
<dbReference type="InterPro" id="IPR001763">
    <property type="entry name" value="Rhodanese-like_dom"/>
</dbReference>
<dbReference type="PROSITE" id="PS00683">
    <property type="entry name" value="RHODANESE_2"/>
    <property type="match status" value="1"/>
</dbReference>
<accession>A0A554WZF3</accession>
<feature type="domain" description="Rhodanese" evidence="4">
    <location>
        <begin position="175"/>
        <end position="288"/>
    </location>
</feature>
<dbReference type="CDD" id="cd01448">
    <property type="entry name" value="TST_Repeat_1"/>
    <property type="match status" value="1"/>
</dbReference>
<protein>
    <recommendedName>
        <fullName evidence="3">Sulfurtransferase</fullName>
    </recommendedName>
</protein>
<dbReference type="GO" id="GO:0004792">
    <property type="term" value="F:thiosulfate-cyanide sulfurtransferase activity"/>
    <property type="evidence" value="ECO:0007669"/>
    <property type="project" value="InterPro"/>
</dbReference>
<keyword evidence="2" id="KW-0677">Repeat</keyword>
<comment type="caution">
    <text evidence="5">The sequence shown here is derived from an EMBL/GenBank/DDBJ whole genome shotgun (WGS) entry which is preliminary data.</text>
</comment>
<evidence type="ECO:0000256" key="2">
    <source>
        <dbReference type="ARBA" id="ARBA00022737"/>
    </source>
</evidence>
<dbReference type="Pfam" id="PF00581">
    <property type="entry name" value="Rhodanese"/>
    <property type="match status" value="2"/>
</dbReference>
<dbReference type="Proteomes" id="UP000318542">
    <property type="component" value="Unassembled WGS sequence"/>
</dbReference>
<dbReference type="InterPro" id="IPR001307">
    <property type="entry name" value="Thiosulphate_STrfase_CS"/>
</dbReference>
<keyword evidence="6" id="KW-1185">Reference proteome</keyword>
<dbReference type="PANTHER" id="PTHR11364">
    <property type="entry name" value="THIOSULFATE SULFERTANSFERASE"/>
    <property type="match status" value="1"/>
</dbReference>
<dbReference type="SUPFAM" id="SSF52821">
    <property type="entry name" value="Rhodanese/Cell cycle control phosphatase"/>
    <property type="match status" value="2"/>
</dbReference>
<organism evidence="5 6">
    <name type="scientific">Tepidimonas thermarum</name>
    <dbReference type="NCBI Taxonomy" id="335431"/>
    <lineage>
        <taxon>Bacteria</taxon>
        <taxon>Pseudomonadati</taxon>
        <taxon>Pseudomonadota</taxon>
        <taxon>Betaproteobacteria</taxon>
        <taxon>Burkholderiales</taxon>
        <taxon>Tepidimonas</taxon>
    </lineage>
</organism>
<dbReference type="AlphaFoldDB" id="A0A554WZF3"/>
<gene>
    <name evidence="5" type="primary">sseB</name>
    <name evidence="5" type="ORF">Tther_01758</name>
</gene>
<dbReference type="RefSeq" id="WP_143902997.1">
    <property type="nucleotide sequence ID" value="NZ_VJOL01000033.1"/>
</dbReference>
<dbReference type="InterPro" id="IPR036873">
    <property type="entry name" value="Rhodanese-like_dom_sf"/>
</dbReference>
<keyword evidence="1 3" id="KW-0808">Transferase</keyword>
<reference evidence="5 6" key="1">
    <citation type="submission" date="2019-07" db="EMBL/GenBank/DDBJ databases">
        <title>Tepidimonas thermarum AA-1 draft genome.</title>
        <authorList>
            <person name="Da Costa M.S."/>
            <person name="Froufe H.J.C."/>
            <person name="Egas C."/>
            <person name="Albuquerque L."/>
        </authorList>
    </citation>
    <scope>NUCLEOTIDE SEQUENCE [LARGE SCALE GENOMIC DNA]</scope>
    <source>
        <strain evidence="5 6">AA-1</strain>
    </source>
</reference>
<evidence type="ECO:0000313" key="5">
    <source>
        <dbReference type="EMBL" id="TSE28957.1"/>
    </source>
</evidence>
<dbReference type="PROSITE" id="PS50206">
    <property type="entry name" value="RHODANESE_3"/>
    <property type="match status" value="2"/>
</dbReference>
<sequence length="290" mass="30781">MNDLPFPLIDAPTLRQRLASGAAMHVVDCSFDLADPAAGRAQYRAGHIPGARYAHLDDDLSAAAGDPTAASGGRHPLPARDTLAERLRRWGLNPDEPVVVYDRQGGMVCGRLWWMLRWCGHGPVAVLDGGWAAWQAMGGPVETGDGPATPAPGHFALAPARVVLRTVHEVANALGRPQQTLIDARATPRFRGEVEPLDPVAGHIPGALNRPFGDNFDADGRYKSPERLRAEFATLLAGRDPNTVVHHCGSGVSAIPNLLAMTIAGLGTAPLFAGGWSEWCRTPGLPCARS</sequence>